<reference evidence="5" key="1">
    <citation type="submission" date="2020-07" db="EMBL/GenBank/DDBJ databases">
        <title>Vallitalea pronyensis genome.</title>
        <authorList>
            <person name="Postec A."/>
        </authorList>
    </citation>
    <scope>NUCLEOTIDE SEQUENCE</scope>
    <source>
        <strain evidence="5">FatNI3</strain>
    </source>
</reference>
<dbReference type="Pfam" id="PF02311">
    <property type="entry name" value="AraC_binding"/>
    <property type="match status" value="1"/>
</dbReference>
<dbReference type="KEGG" id="vpy:HZI73_25580"/>
<keyword evidence="1" id="KW-0805">Transcription regulation</keyword>
<dbReference type="InterPro" id="IPR037923">
    <property type="entry name" value="HTH-like"/>
</dbReference>
<evidence type="ECO:0000256" key="3">
    <source>
        <dbReference type="ARBA" id="ARBA00023163"/>
    </source>
</evidence>
<accession>A0A8J8MQ14</accession>
<dbReference type="PROSITE" id="PS01124">
    <property type="entry name" value="HTH_ARAC_FAMILY_2"/>
    <property type="match status" value="1"/>
</dbReference>
<proteinExistence type="predicted"/>
<dbReference type="Gene3D" id="1.10.10.60">
    <property type="entry name" value="Homeodomain-like"/>
    <property type="match status" value="2"/>
</dbReference>
<dbReference type="InterPro" id="IPR018060">
    <property type="entry name" value="HTH_AraC"/>
</dbReference>
<evidence type="ECO:0000259" key="4">
    <source>
        <dbReference type="PROSITE" id="PS01124"/>
    </source>
</evidence>
<dbReference type="Proteomes" id="UP000683246">
    <property type="component" value="Chromosome"/>
</dbReference>
<dbReference type="InterPro" id="IPR003313">
    <property type="entry name" value="AraC-bd"/>
</dbReference>
<dbReference type="PANTHER" id="PTHR43280:SF2">
    <property type="entry name" value="HTH-TYPE TRANSCRIPTIONAL REGULATOR EXSA"/>
    <property type="match status" value="1"/>
</dbReference>
<keyword evidence="3" id="KW-0804">Transcription</keyword>
<feature type="domain" description="HTH araC/xylS-type" evidence="4">
    <location>
        <begin position="195"/>
        <end position="293"/>
    </location>
</feature>
<dbReference type="SUPFAM" id="SSF46689">
    <property type="entry name" value="Homeodomain-like"/>
    <property type="match status" value="2"/>
</dbReference>
<dbReference type="Gene3D" id="2.60.120.10">
    <property type="entry name" value="Jelly Rolls"/>
    <property type="match status" value="1"/>
</dbReference>
<dbReference type="GO" id="GO:0003700">
    <property type="term" value="F:DNA-binding transcription factor activity"/>
    <property type="evidence" value="ECO:0007669"/>
    <property type="project" value="InterPro"/>
</dbReference>
<dbReference type="GO" id="GO:0043565">
    <property type="term" value="F:sequence-specific DNA binding"/>
    <property type="evidence" value="ECO:0007669"/>
    <property type="project" value="InterPro"/>
</dbReference>
<evidence type="ECO:0000256" key="1">
    <source>
        <dbReference type="ARBA" id="ARBA00023015"/>
    </source>
</evidence>
<dbReference type="PANTHER" id="PTHR43280">
    <property type="entry name" value="ARAC-FAMILY TRANSCRIPTIONAL REGULATOR"/>
    <property type="match status" value="1"/>
</dbReference>
<keyword evidence="6" id="KW-1185">Reference proteome</keyword>
<dbReference type="InterPro" id="IPR009057">
    <property type="entry name" value="Homeodomain-like_sf"/>
</dbReference>
<evidence type="ECO:0000313" key="6">
    <source>
        <dbReference type="Proteomes" id="UP000683246"/>
    </source>
</evidence>
<dbReference type="RefSeq" id="WP_212696165.1">
    <property type="nucleotide sequence ID" value="NZ_CP058649.1"/>
</dbReference>
<organism evidence="5 6">
    <name type="scientific">Vallitalea pronyensis</name>
    <dbReference type="NCBI Taxonomy" id="1348613"/>
    <lineage>
        <taxon>Bacteria</taxon>
        <taxon>Bacillati</taxon>
        <taxon>Bacillota</taxon>
        <taxon>Clostridia</taxon>
        <taxon>Lachnospirales</taxon>
        <taxon>Vallitaleaceae</taxon>
        <taxon>Vallitalea</taxon>
    </lineage>
</organism>
<keyword evidence="2" id="KW-0238">DNA-binding</keyword>
<protein>
    <submittedName>
        <fullName evidence="5">Helix-turn-helix transcriptional regulator</fullName>
    </submittedName>
</protein>
<dbReference type="SUPFAM" id="SSF51215">
    <property type="entry name" value="Regulatory protein AraC"/>
    <property type="match status" value="1"/>
</dbReference>
<dbReference type="AlphaFoldDB" id="A0A8J8MQ14"/>
<evidence type="ECO:0000256" key="2">
    <source>
        <dbReference type="ARBA" id="ARBA00023125"/>
    </source>
</evidence>
<dbReference type="EMBL" id="CP058649">
    <property type="protein sequence ID" value="QUI25461.1"/>
    <property type="molecule type" value="Genomic_DNA"/>
</dbReference>
<dbReference type="InterPro" id="IPR014710">
    <property type="entry name" value="RmlC-like_jellyroll"/>
</dbReference>
<gene>
    <name evidence="5" type="ORF">HZI73_25580</name>
</gene>
<name>A0A8J8MQ14_9FIRM</name>
<evidence type="ECO:0000313" key="5">
    <source>
        <dbReference type="EMBL" id="QUI25461.1"/>
    </source>
</evidence>
<dbReference type="Pfam" id="PF12833">
    <property type="entry name" value="HTH_18"/>
    <property type="match status" value="1"/>
</dbReference>
<dbReference type="SMART" id="SM00342">
    <property type="entry name" value="HTH_ARAC"/>
    <property type="match status" value="1"/>
</dbReference>
<sequence>MHNAIYQKGYLQTSYARETAFPLSLYNCAVREGHPLHPHYHDNFEIIYVKEGKVNIRIGNDTYYSEGENIFFVNMFQVHYVESADGHVGKFYAIVFDKKMLDSINMNDYYITYIQPFLAGEKRLLSRVPSNSQLFHKLAESLDLIMYEYSTKGKAYEVYIKTEIERIFATMVRYSDHFDSEEKHTFSSVNKKMMDDMWSYIQNNYQHDISLDDMAQALNMNKHYFCRVIKKLTGKPFTQLLNIHRVYQAERLLTETDIPVSHISDMSGFSNQSYFNRMYLKYTGNTPTATRKSMKNMDGEPSTRILNN</sequence>